<dbReference type="InterPro" id="IPR000504">
    <property type="entry name" value="RRM_dom"/>
</dbReference>
<dbReference type="Proteomes" id="UP000285060">
    <property type="component" value="Unassembled WGS sequence"/>
</dbReference>
<dbReference type="SMART" id="SM00360">
    <property type="entry name" value="RRM"/>
    <property type="match status" value="1"/>
</dbReference>
<evidence type="ECO:0000313" key="5">
    <source>
        <dbReference type="EMBL" id="RHY32944.1"/>
    </source>
</evidence>
<comment type="caution">
    <text evidence="5">The sequence shown here is derived from an EMBL/GenBank/DDBJ whole genome shotgun (WGS) entry which is preliminary data.</text>
</comment>
<dbReference type="PANTHER" id="PTHR48027">
    <property type="entry name" value="HETEROGENEOUS NUCLEAR RIBONUCLEOPROTEIN 87F-RELATED"/>
    <property type="match status" value="1"/>
</dbReference>
<dbReference type="Gene3D" id="3.30.70.330">
    <property type="match status" value="1"/>
</dbReference>
<organism evidence="5 6">
    <name type="scientific">Aphanomyces invadans</name>
    <dbReference type="NCBI Taxonomy" id="157072"/>
    <lineage>
        <taxon>Eukaryota</taxon>
        <taxon>Sar</taxon>
        <taxon>Stramenopiles</taxon>
        <taxon>Oomycota</taxon>
        <taxon>Saprolegniomycetes</taxon>
        <taxon>Saprolegniales</taxon>
        <taxon>Verrucalvaceae</taxon>
        <taxon>Aphanomyces</taxon>
    </lineage>
</organism>
<proteinExistence type="predicted"/>
<sequence length="828" mass="90388">MLGNSSRVDKDVWVLQGGPGASSVASTCMLTKGLRPSSDHNVIVYGASYGTLLVERVMQLGPGHIQGFVLDGVVAQVNHSFAQFDHDINAAGSRFLEKCARNSFCHSKFPDFVTGNIPLGRVLLRIYERLDARLPGGVDGSLCRPAANWTDTPPSNTLRRFLTTLLMSATLRTMIPAVMYRLHRCTREDDHVLTFMQRKIQRPSHGHGRTIVPIHGLVGGDELLEFTPMLYNLIVFSEEWSYPTPSQAEMKRYVESQPFGLGVYDLVPAYCVATNYADAACQAHRPASRTRALPPPFTYARDAYFNRTSTIPLHASVLFLSGTLDPQTEIHHGRAQYAAINGTQKRWIEFPDAPHCTAFQTPMMKLELVNTSCMAKRVPLSFHVPPKIALAYFGTTDAFDGELNVAALDDIAVSLKAVPAISQSTGPNPDSKEMLGSAVYLPIMFIVLAGIVMQRRQRNRADVTAAALRKGYQCRCPKCNIQFQQKIQKGVDNGYDLPSYCMHGDECTISIATKMLSLVYEQDLYPGGVTTTTPALMADDAVMDDSASSSSSNGSMPPLAPSEALVSVPDCGLSAVPQSDPLSVFVGNIPYDAVESEVSMLFDSYGVVKAVRMMIDSVSGMFRGFAFVHFDSMDGVDCAVASSGEQLRGRKLTIRRLREHQKPLPAPPSKGSAPAQPPTTDDGTSSSHRQCITSLPTETSMSQPISTTRTKPQVGKRARKRLHLDNRREGTAKRGRTDMAAASFRSRGTSISLYPTCGKEVVWACREGSTVDLTTGQNIQVSVGIASPPRRKLHIMSSEATDPATVIDLCLSDDDEMDCGEVEQVDRD</sequence>
<name>A0A418B4E2_9STRA</name>
<dbReference type="InterPro" id="IPR012677">
    <property type="entry name" value="Nucleotide-bd_a/b_plait_sf"/>
</dbReference>
<reference evidence="5 6" key="1">
    <citation type="submission" date="2018-08" db="EMBL/GenBank/DDBJ databases">
        <title>Aphanomyces genome sequencing and annotation.</title>
        <authorList>
            <person name="Minardi D."/>
            <person name="Oidtmann B."/>
            <person name="Van Der Giezen M."/>
            <person name="Studholme D.J."/>
        </authorList>
    </citation>
    <scope>NUCLEOTIDE SEQUENCE [LARGE SCALE GENOMIC DNA]</scope>
    <source>
        <strain evidence="5 6">NJM0002</strain>
    </source>
</reference>
<evidence type="ECO:0000256" key="3">
    <source>
        <dbReference type="SAM" id="MobiDB-lite"/>
    </source>
</evidence>
<dbReference type="Pfam" id="PF00076">
    <property type="entry name" value="RRM_1"/>
    <property type="match status" value="1"/>
</dbReference>
<dbReference type="InterPro" id="IPR052462">
    <property type="entry name" value="SLIRP/GR-RBP-like"/>
</dbReference>
<feature type="compositionally biased region" description="Polar residues" evidence="3">
    <location>
        <begin position="678"/>
        <end position="711"/>
    </location>
</feature>
<dbReference type="AlphaFoldDB" id="A0A418B4E2"/>
<feature type="domain" description="RRM" evidence="4">
    <location>
        <begin position="582"/>
        <end position="659"/>
    </location>
</feature>
<evidence type="ECO:0000256" key="2">
    <source>
        <dbReference type="PROSITE-ProRule" id="PRU00176"/>
    </source>
</evidence>
<gene>
    <name evidence="5" type="ORF">DYB32_002036</name>
</gene>
<evidence type="ECO:0000256" key="1">
    <source>
        <dbReference type="ARBA" id="ARBA00022884"/>
    </source>
</evidence>
<dbReference type="InterPro" id="IPR035979">
    <property type="entry name" value="RBD_domain_sf"/>
</dbReference>
<dbReference type="Gene3D" id="3.40.50.1820">
    <property type="entry name" value="alpha/beta hydrolase"/>
    <property type="match status" value="1"/>
</dbReference>
<accession>A0A418B4E2</accession>
<keyword evidence="1 2" id="KW-0694">RNA-binding</keyword>
<dbReference type="InterPro" id="IPR029058">
    <property type="entry name" value="AB_hydrolase_fold"/>
</dbReference>
<dbReference type="VEuPathDB" id="FungiDB:H310_02940"/>
<dbReference type="SUPFAM" id="SSF53474">
    <property type="entry name" value="alpha/beta-Hydrolases"/>
    <property type="match status" value="1"/>
</dbReference>
<evidence type="ECO:0000313" key="6">
    <source>
        <dbReference type="Proteomes" id="UP000285060"/>
    </source>
</evidence>
<dbReference type="PROSITE" id="PS50102">
    <property type="entry name" value="RRM"/>
    <property type="match status" value="1"/>
</dbReference>
<dbReference type="GO" id="GO:0003723">
    <property type="term" value="F:RNA binding"/>
    <property type="evidence" value="ECO:0007669"/>
    <property type="project" value="UniProtKB-UniRule"/>
</dbReference>
<keyword evidence="6" id="KW-1185">Reference proteome</keyword>
<dbReference type="EMBL" id="QUSY01000104">
    <property type="protein sequence ID" value="RHY32944.1"/>
    <property type="molecule type" value="Genomic_DNA"/>
</dbReference>
<dbReference type="SUPFAM" id="SSF54928">
    <property type="entry name" value="RNA-binding domain, RBD"/>
    <property type="match status" value="1"/>
</dbReference>
<protein>
    <recommendedName>
        <fullName evidence="4">RRM domain-containing protein</fullName>
    </recommendedName>
</protein>
<evidence type="ECO:0000259" key="4">
    <source>
        <dbReference type="PROSITE" id="PS50102"/>
    </source>
</evidence>
<feature type="region of interest" description="Disordered" evidence="3">
    <location>
        <begin position="660"/>
        <end position="741"/>
    </location>
</feature>
<feature type="compositionally biased region" description="Basic and acidic residues" evidence="3">
    <location>
        <begin position="723"/>
        <end position="737"/>
    </location>
</feature>